<protein>
    <submittedName>
        <fullName evidence="6">Phosphoglycerate mutase-like protein</fullName>
    </submittedName>
</protein>
<organism evidence="6 7">
    <name type="scientific">Coniophora puteana (strain RWD-64-598)</name>
    <name type="common">Brown rot fungus</name>
    <dbReference type="NCBI Taxonomy" id="741705"/>
    <lineage>
        <taxon>Eukaryota</taxon>
        <taxon>Fungi</taxon>
        <taxon>Dikarya</taxon>
        <taxon>Basidiomycota</taxon>
        <taxon>Agaricomycotina</taxon>
        <taxon>Agaricomycetes</taxon>
        <taxon>Agaricomycetidae</taxon>
        <taxon>Boletales</taxon>
        <taxon>Coniophorineae</taxon>
        <taxon>Coniophoraceae</taxon>
        <taxon>Coniophora</taxon>
    </lineage>
</organism>
<sequence length="442" mass="48776">MLSAVLLSLCFSPAILAASGSRAERKDVYNRLGNLSPYHKAPAVPGIESALPNDCTVEQVMLMQRHGSRWPLASELVYIQNLSYKLGNASDAVQKADLPQSLQFLKAGYTTQLGHDNLTAPGRKQLFDHGVDFLLDYPHLHTDTIVAGGQDRVIESAEWFAKGYFGRYYPNSPPVNFTTVPEDSKTVSWITPMDTCSEWDYDYGGNATIEWGTVYLPPITKRLSGYLPGVNITDDDTHGALYACAYDLAAYGVSPWCNFFTHDEIYNFEYELDLLMDGAFGYGLPGQMGPILGTLYVNKLIERFSNKTGDAEELYLEFGHDTTIDQALTALGLAKDTPPLSAKGPVNPNREWRTSEQVPFAAKMIWEKFTCSKSLNGTSQIRLLLNGETFPLTMCSNTAEDRRFGTCAFEEFVRANAFSTNTSYGDAAWNATCGPATVPVQA</sequence>
<dbReference type="Gene3D" id="3.40.50.1240">
    <property type="entry name" value="Phosphoglycerate mutase-like"/>
    <property type="match status" value="1"/>
</dbReference>
<keyword evidence="4" id="KW-1015">Disulfide bond</keyword>
<feature type="active site" description="Proton donor" evidence="3">
    <location>
        <position position="321"/>
    </location>
</feature>
<dbReference type="InterPro" id="IPR016274">
    <property type="entry name" value="Histidine_acid_Pase_euk"/>
</dbReference>
<dbReference type="GeneID" id="19208874"/>
<feature type="signal peptide" evidence="5">
    <location>
        <begin position="1"/>
        <end position="17"/>
    </location>
</feature>
<evidence type="ECO:0000256" key="5">
    <source>
        <dbReference type="SAM" id="SignalP"/>
    </source>
</evidence>
<gene>
    <name evidence="6" type="ORF">CONPUDRAFT_70880</name>
</gene>
<dbReference type="InterPro" id="IPR000560">
    <property type="entry name" value="His_Pase_clade-2"/>
</dbReference>
<dbReference type="PANTHER" id="PTHR20963">
    <property type="entry name" value="MULTIPLE INOSITOL POLYPHOSPHATE PHOSPHATASE-RELATED"/>
    <property type="match status" value="1"/>
</dbReference>
<comment type="caution">
    <text evidence="6">The sequence shown here is derived from an EMBL/GenBank/DDBJ whole genome shotgun (WGS) entry which is preliminary data.</text>
</comment>
<dbReference type="AlphaFoldDB" id="A0A5M3MZE1"/>
<evidence type="ECO:0000313" key="7">
    <source>
        <dbReference type="Proteomes" id="UP000053558"/>
    </source>
</evidence>
<keyword evidence="5" id="KW-0732">Signal</keyword>
<keyword evidence="7" id="KW-1185">Reference proteome</keyword>
<name>A0A5M3MZE1_CONPW</name>
<dbReference type="Pfam" id="PF00328">
    <property type="entry name" value="His_Phos_2"/>
    <property type="match status" value="1"/>
</dbReference>
<feature type="disulfide bond" evidence="4">
    <location>
        <begin position="244"/>
        <end position="257"/>
    </location>
</feature>
<evidence type="ECO:0000256" key="3">
    <source>
        <dbReference type="PIRSR" id="PIRSR000894-1"/>
    </source>
</evidence>
<dbReference type="GO" id="GO:0003993">
    <property type="term" value="F:acid phosphatase activity"/>
    <property type="evidence" value="ECO:0007669"/>
    <property type="project" value="TreeGrafter"/>
</dbReference>
<feature type="chain" id="PRO_5024433397" evidence="5">
    <location>
        <begin position="18"/>
        <end position="442"/>
    </location>
</feature>
<dbReference type="PANTHER" id="PTHR20963:SF42">
    <property type="entry name" value="PHOSPHOGLYCERATE MUTASE-LIKE PROTEIN"/>
    <property type="match status" value="1"/>
</dbReference>
<dbReference type="SUPFAM" id="SSF53254">
    <property type="entry name" value="Phosphoglycerate mutase-like"/>
    <property type="match status" value="1"/>
</dbReference>
<keyword evidence="2" id="KW-0325">Glycoprotein</keyword>
<accession>A0A5M3MZE1</accession>
<keyword evidence="1" id="KW-0378">Hydrolase</keyword>
<reference evidence="7" key="1">
    <citation type="journal article" date="2012" name="Science">
        <title>The Paleozoic origin of enzymatic lignin decomposition reconstructed from 31 fungal genomes.</title>
        <authorList>
            <person name="Floudas D."/>
            <person name="Binder M."/>
            <person name="Riley R."/>
            <person name="Barry K."/>
            <person name="Blanchette R.A."/>
            <person name="Henrissat B."/>
            <person name="Martinez A.T."/>
            <person name="Otillar R."/>
            <person name="Spatafora J.W."/>
            <person name="Yadav J.S."/>
            <person name="Aerts A."/>
            <person name="Benoit I."/>
            <person name="Boyd A."/>
            <person name="Carlson A."/>
            <person name="Copeland A."/>
            <person name="Coutinho P.M."/>
            <person name="de Vries R.P."/>
            <person name="Ferreira P."/>
            <person name="Findley K."/>
            <person name="Foster B."/>
            <person name="Gaskell J."/>
            <person name="Glotzer D."/>
            <person name="Gorecki P."/>
            <person name="Heitman J."/>
            <person name="Hesse C."/>
            <person name="Hori C."/>
            <person name="Igarashi K."/>
            <person name="Jurgens J.A."/>
            <person name="Kallen N."/>
            <person name="Kersten P."/>
            <person name="Kohler A."/>
            <person name="Kuees U."/>
            <person name="Kumar T.K.A."/>
            <person name="Kuo A."/>
            <person name="LaButti K."/>
            <person name="Larrondo L.F."/>
            <person name="Lindquist E."/>
            <person name="Ling A."/>
            <person name="Lombard V."/>
            <person name="Lucas S."/>
            <person name="Lundell T."/>
            <person name="Martin R."/>
            <person name="McLaughlin D.J."/>
            <person name="Morgenstern I."/>
            <person name="Morin E."/>
            <person name="Murat C."/>
            <person name="Nagy L.G."/>
            <person name="Nolan M."/>
            <person name="Ohm R.A."/>
            <person name="Patyshakuliyeva A."/>
            <person name="Rokas A."/>
            <person name="Ruiz-Duenas F.J."/>
            <person name="Sabat G."/>
            <person name="Salamov A."/>
            <person name="Samejima M."/>
            <person name="Schmutz J."/>
            <person name="Slot J.C."/>
            <person name="St John F."/>
            <person name="Stenlid J."/>
            <person name="Sun H."/>
            <person name="Sun S."/>
            <person name="Syed K."/>
            <person name="Tsang A."/>
            <person name="Wiebenga A."/>
            <person name="Young D."/>
            <person name="Pisabarro A."/>
            <person name="Eastwood D.C."/>
            <person name="Martin F."/>
            <person name="Cullen D."/>
            <person name="Grigoriev I.V."/>
            <person name="Hibbett D.S."/>
        </authorList>
    </citation>
    <scope>NUCLEOTIDE SEQUENCE [LARGE SCALE GENOMIC DNA]</scope>
    <source>
        <strain evidence="7">RWD-64-598 SS2</strain>
    </source>
</reference>
<dbReference type="OrthoDB" id="6509975at2759"/>
<dbReference type="OMA" id="SLHSPWC"/>
<feature type="disulfide bond" evidence="4">
    <location>
        <begin position="55"/>
        <end position="371"/>
    </location>
</feature>
<evidence type="ECO:0000256" key="1">
    <source>
        <dbReference type="ARBA" id="ARBA00022801"/>
    </source>
</evidence>
<evidence type="ECO:0000313" key="6">
    <source>
        <dbReference type="EMBL" id="EIW83991.1"/>
    </source>
</evidence>
<dbReference type="KEGG" id="cput:CONPUDRAFT_70880"/>
<evidence type="ECO:0000256" key="4">
    <source>
        <dbReference type="PIRSR" id="PIRSR000894-2"/>
    </source>
</evidence>
<feature type="disulfide bond" evidence="4">
    <location>
        <begin position="395"/>
        <end position="407"/>
    </location>
</feature>
<proteinExistence type="predicted"/>
<dbReference type="Proteomes" id="UP000053558">
    <property type="component" value="Unassembled WGS sequence"/>
</dbReference>
<dbReference type="RefSeq" id="XP_007765410.1">
    <property type="nucleotide sequence ID" value="XM_007767220.1"/>
</dbReference>
<dbReference type="CDD" id="cd07061">
    <property type="entry name" value="HP_HAP_like"/>
    <property type="match status" value="1"/>
</dbReference>
<dbReference type="InterPro" id="IPR033379">
    <property type="entry name" value="Acid_Pase_AS"/>
</dbReference>
<dbReference type="PIRSF" id="PIRSF000894">
    <property type="entry name" value="Acid_phosphatase"/>
    <property type="match status" value="1"/>
</dbReference>
<dbReference type="InterPro" id="IPR029033">
    <property type="entry name" value="His_PPase_superfam"/>
</dbReference>
<feature type="active site" description="Nucleophile" evidence="3">
    <location>
        <position position="66"/>
    </location>
</feature>
<dbReference type="EMBL" id="JH711575">
    <property type="protein sequence ID" value="EIW83991.1"/>
    <property type="molecule type" value="Genomic_DNA"/>
</dbReference>
<dbReference type="PROSITE" id="PS00616">
    <property type="entry name" value="HIS_ACID_PHOSPHAT_1"/>
    <property type="match status" value="1"/>
</dbReference>
<evidence type="ECO:0000256" key="2">
    <source>
        <dbReference type="ARBA" id="ARBA00023180"/>
    </source>
</evidence>